<keyword evidence="9" id="KW-0807">Transducer</keyword>
<evidence type="ECO:0000256" key="8">
    <source>
        <dbReference type="ARBA" id="ARBA00023170"/>
    </source>
</evidence>
<dbReference type="GO" id="GO:0004984">
    <property type="term" value="F:olfactory receptor activity"/>
    <property type="evidence" value="ECO:0007669"/>
    <property type="project" value="InterPro"/>
</dbReference>
<evidence type="ECO:0000256" key="5">
    <source>
        <dbReference type="ARBA" id="ARBA00022725"/>
    </source>
</evidence>
<feature type="transmembrane region" description="Helical" evidence="10">
    <location>
        <begin position="197"/>
        <end position="216"/>
    </location>
</feature>
<dbReference type="InterPro" id="IPR004117">
    <property type="entry name" value="7tm6_olfct_rcpt"/>
</dbReference>
<dbReference type="Pfam" id="PF02949">
    <property type="entry name" value="7tm_6"/>
    <property type="match status" value="1"/>
</dbReference>
<feature type="transmembrane region" description="Helical" evidence="10">
    <location>
        <begin position="287"/>
        <end position="308"/>
    </location>
</feature>
<evidence type="ECO:0000256" key="10">
    <source>
        <dbReference type="SAM" id="Phobius"/>
    </source>
</evidence>
<name>A0A146JYV3_CONPF</name>
<evidence type="ECO:0000256" key="1">
    <source>
        <dbReference type="ARBA" id="ARBA00004651"/>
    </source>
</evidence>
<evidence type="ECO:0000256" key="7">
    <source>
        <dbReference type="ARBA" id="ARBA00023136"/>
    </source>
</evidence>
<dbReference type="EMBL" id="GEDO01000045">
    <property type="protein sequence ID" value="JAP88581.1"/>
    <property type="molecule type" value="mRNA"/>
</dbReference>
<accession>A0A146JYV3</accession>
<feature type="transmembrane region" description="Helical" evidence="10">
    <location>
        <begin position="70"/>
        <end position="89"/>
    </location>
</feature>
<dbReference type="GO" id="GO:0005886">
    <property type="term" value="C:plasma membrane"/>
    <property type="evidence" value="ECO:0007669"/>
    <property type="project" value="UniProtKB-SubCell"/>
</dbReference>
<comment type="subcellular location">
    <subcellularLocation>
        <location evidence="1">Cell membrane</location>
        <topology evidence="1">Multi-pass membrane protein</topology>
    </subcellularLocation>
</comment>
<evidence type="ECO:0000256" key="4">
    <source>
        <dbReference type="ARBA" id="ARBA00022692"/>
    </source>
</evidence>
<keyword evidence="8 11" id="KW-0675">Receptor</keyword>
<keyword evidence="5" id="KW-0552">Olfaction</keyword>
<feature type="non-terminal residue" evidence="12">
    <location>
        <position position="1"/>
    </location>
</feature>
<dbReference type="PANTHER" id="PTHR21137">
    <property type="entry name" value="ODORANT RECEPTOR"/>
    <property type="match status" value="1"/>
</dbReference>
<dbReference type="EMBL" id="KX084479">
    <property type="protein sequence ID" value="ARO76434.1"/>
    <property type="molecule type" value="mRNA"/>
</dbReference>
<dbReference type="AlphaFoldDB" id="A0A146JYV3"/>
<evidence type="ECO:0000313" key="12">
    <source>
        <dbReference type="EMBL" id="JAP88581.1"/>
    </source>
</evidence>
<evidence type="ECO:0000313" key="11">
    <source>
        <dbReference type="EMBL" id="ARO76434.1"/>
    </source>
</evidence>
<keyword evidence="3" id="KW-0716">Sensory transduction</keyword>
<protein>
    <submittedName>
        <fullName evidence="12">OBP</fullName>
    </submittedName>
    <submittedName>
        <fullName evidence="11">Odorant receptor 29</fullName>
    </submittedName>
</protein>
<evidence type="ECO:0000256" key="3">
    <source>
        <dbReference type="ARBA" id="ARBA00022606"/>
    </source>
</evidence>
<feature type="transmembrane region" description="Helical" evidence="10">
    <location>
        <begin position="42"/>
        <end position="64"/>
    </location>
</feature>
<feature type="transmembrane region" description="Helical" evidence="10">
    <location>
        <begin position="154"/>
        <end position="177"/>
    </location>
</feature>
<dbReference type="PANTHER" id="PTHR21137:SF35">
    <property type="entry name" value="ODORANT RECEPTOR 19A-RELATED"/>
    <property type="match status" value="1"/>
</dbReference>
<feature type="non-terminal residue" evidence="12">
    <location>
        <position position="413"/>
    </location>
</feature>
<dbReference type="SMR" id="A0A146JYV3"/>
<keyword evidence="2" id="KW-1003">Cell membrane</keyword>
<keyword evidence="6 10" id="KW-1133">Transmembrane helix</keyword>
<evidence type="ECO:0000256" key="9">
    <source>
        <dbReference type="ARBA" id="ARBA00023224"/>
    </source>
</evidence>
<organism evidence="12">
    <name type="scientific">Conogethes punctiferalis</name>
    <name type="common">Durian fruit borer</name>
    <name type="synonym">Astura punctiferalis</name>
    <dbReference type="NCBI Taxonomy" id="1133088"/>
    <lineage>
        <taxon>Eukaryota</taxon>
        <taxon>Metazoa</taxon>
        <taxon>Ecdysozoa</taxon>
        <taxon>Arthropoda</taxon>
        <taxon>Hexapoda</taxon>
        <taxon>Insecta</taxon>
        <taxon>Pterygota</taxon>
        <taxon>Neoptera</taxon>
        <taxon>Endopterygota</taxon>
        <taxon>Lepidoptera</taxon>
        <taxon>Glossata</taxon>
        <taxon>Ditrysia</taxon>
        <taxon>Pyraloidea</taxon>
        <taxon>Crambidae</taxon>
        <taxon>Spilomelinae</taxon>
        <taxon>Conogethes</taxon>
    </lineage>
</organism>
<reference evidence="12" key="1">
    <citation type="submission" date="2015-12" db="EMBL/GenBank/DDBJ databases">
        <title>Antennal transcriptome and differential expression of olfactory genes in the yellow peach moth, Conogethes punctiferalis (Guen e) (Lepidoptera: Crambidae).</title>
        <authorList>
            <person name="Du Y."/>
        </authorList>
    </citation>
    <scope>NUCLEOTIDE SEQUENCE</scope>
    <source>
        <tissue evidence="12">Antennae</tissue>
    </source>
</reference>
<dbReference type="GO" id="GO:0007165">
    <property type="term" value="P:signal transduction"/>
    <property type="evidence" value="ECO:0007669"/>
    <property type="project" value="UniProtKB-KW"/>
</dbReference>
<gene>
    <name evidence="11" type="primary">OR29</name>
</gene>
<keyword evidence="7 10" id="KW-0472">Membrane</keyword>
<sequence>MRQRKGATYHKASPTYNLRKQITQTINNTGITFEDDRIKWHWIASVSVICFVIADVAMIIALFSVDDEERFFECFSVLCFCFVGFLKFLSLNCNHKQWSSILSNITALEKEQISYEPASVEYESDDENETFNFPQYINSYTAQFQAVSTFLFRMYITTLIIFAVSPFVEYAFLRILGEHVEWLRILPGWEPFANKSFVGHVINIIIEIIGSCYCVILHVAFDLTSIGVMIFICGQFSLLRVYSENIGGKGRHWQLSKRRDERAHQRIIRCHKIHGLLMNTSNELSKLLTNVLGVYIFLATLTLCSVAVQLNSELSSMQLVSLVQYTCATLTQLYLYCRYGDNVLHESSIGMGQGPFGAAHWCLSPRTRRELALLGAGMMLPRYIRAGPFTRLDLPSLINVVRTAYSYYAVIRQ</sequence>
<evidence type="ECO:0000256" key="2">
    <source>
        <dbReference type="ARBA" id="ARBA00022475"/>
    </source>
</evidence>
<proteinExistence type="evidence at transcript level"/>
<reference evidence="11" key="2">
    <citation type="submission" date="2016-04" db="EMBL/GenBank/DDBJ databases">
        <title>Deep sequencing-based transcriptome analysis of the yellow peach moth Conogethes punctiferalis (Guenee) antennae.</title>
        <authorList>
            <person name="Ge X."/>
            <person name="Zhang T."/>
            <person name="Wang Z."/>
            <person name="He K."/>
            <person name="Bai S."/>
        </authorList>
    </citation>
    <scope>NUCLEOTIDE SEQUENCE</scope>
</reference>
<keyword evidence="4 10" id="KW-0812">Transmembrane</keyword>
<evidence type="ECO:0000256" key="6">
    <source>
        <dbReference type="ARBA" id="ARBA00022989"/>
    </source>
</evidence>
<dbReference type="GO" id="GO:0005549">
    <property type="term" value="F:odorant binding"/>
    <property type="evidence" value="ECO:0007669"/>
    <property type="project" value="InterPro"/>
</dbReference>